<keyword evidence="1" id="KW-1133">Transmembrane helix</keyword>
<dbReference type="PRINTS" id="PR00326">
    <property type="entry name" value="GTP1OBG"/>
</dbReference>
<dbReference type="InterPro" id="IPR011642">
    <property type="entry name" value="Gate_dom"/>
</dbReference>
<keyword evidence="4" id="KW-1185">Reference proteome</keyword>
<dbReference type="PANTHER" id="PTHR43185">
    <property type="entry name" value="FERROUS IRON TRANSPORT PROTEIN B"/>
    <property type="match status" value="1"/>
</dbReference>
<dbReference type="Gene3D" id="3.40.50.300">
    <property type="entry name" value="P-loop containing nucleotide triphosphate hydrolases"/>
    <property type="match status" value="1"/>
</dbReference>
<dbReference type="Pfam" id="PF07670">
    <property type="entry name" value="Gate"/>
    <property type="match status" value="2"/>
</dbReference>
<feature type="transmembrane region" description="Helical" evidence="1">
    <location>
        <begin position="366"/>
        <end position="392"/>
    </location>
</feature>
<accession>A0A7M2SAU4</accession>
<dbReference type="RefSeq" id="WP_194038374.1">
    <property type="nucleotide sequence ID" value="NZ_CP063373.1"/>
</dbReference>
<dbReference type="EMBL" id="CP063373">
    <property type="protein sequence ID" value="QOV33497.1"/>
    <property type="molecule type" value="Genomic_DNA"/>
</dbReference>
<evidence type="ECO:0000259" key="2">
    <source>
        <dbReference type="PROSITE" id="PS51711"/>
    </source>
</evidence>
<dbReference type="GO" id="GO:0005525">
    <property type="term" value="F:GTP binding"/>
    <property type="evidence" value="ECO:0007669"/>
    <property type="project" value="InterPro"/>
</dbReference>
<dbReference type="Proteomes" id="UP000594205">
    <property type="component" value="Chromosome"/>
</dbReference>
<keyword evidence="1" id="KW-0472">Membrane</keyword>
<dbReference type="GO" id="GO:0005886">
    <property type="term" value="C:plasma membrane"/>
    <property type="evidence" value="ECO:0007669"/>
    <property type="project" value="TreeGrafter"/>
</dbReference>
<proteinExistence type="predicted"/>
<dbReference type="Pfam" id="PF02421">
    <property type="entry name" value="FeoB_N"/>
    <property type="match status" value="1"/>
</dbReference>
<feature type="transmembrane region" description="Helical" evidence="1">
    <location>
        <begin position="287"/>
        <end position="312"/>
    </location>
</feature>
<dbReference type="KEGG" id="sfeu:IM697_25165"/>
<dbReference type="GO" id="GO:0015093">
    <property type="term" value="F:ferrous iron transmembrane transporter activity"/>
    <property type="evidence" value="ECO:0007669"/>
    <property type="project" value="InterPro"/>
</dbReference>
<evidence type="ECO:0000313" key="3">
    <source>
        <dbReference type="EMBL" id="QOV33497.1"/>
    </source>
</evidence>
<dbReference type="InterPro" id="IPR050860">
    <property type="entry name" value="FeoB_GTPase"/>
</dbReference>
<feature type="transmembrane region" description="Helical" evidence="1">
    <location>
        <begin position="332"/>
        <end position="354"/>
    </location>
</feature>
<feature type="domain" description="FeoB-type G" evidence="2">
    <location>
        <begin position="18"/>
        <end position="185"/>
    </location>
</feature>
<evidence type="ECO:0000256" key="1">
    <source>
        <dbReference type="SAM" id="Phobius"/>
    </source>
</evidence>
<dbReference type="InterPro" id="IPR027417">
    <property type="entry name" value="P-loop_NTPase"/>
</dbReference>
<dbReference type="InterPro" id="IPR006073">
    <property type="entry name" value="GTP-bd"/>
</dbReference>
<feature type="transmembrane region" description="Helical" evidence="1">
    <location>
        <begin position="592"/>
        <end position="612"/>
    </location>
</feature>
<name>A0A7M2SAU4_9ACTN</name>
<feature type="transmembrane region" description="Helical" evidence="1">
    <location>
        <begin position="619"/>
        <end position="640"/>
    </location>
</feature>
<reference evidence="3 4" key="1">
    <citation type="submission" date="2020-10" db="EMBL/GenBank/DDBJ databases">
        <title>Streptomyces ferrugineus complate genome analysis.</title>
        <authorList>
            <person name="Anwar N."/>
        </authorList>
    </citation>
    <scope>NUCLEOTIDE SEQUENCE [LARGE SCALE GENOMIC DNA]</scope>
    <source>
        <strain evidence="3 4">CCTCC AA2014009</strain>
    </source>
</reference>
<sequence length="649" mass="68798">MSAGCHDAGGAEATVAGTPRVALVGSPNAGKTSVFNALTGLRAKTGNYPGVTVSRFVGTCRAGRHTYVVEDLPGTYGLEPVSPDERIAVDVLDGRLEGAERPDALLVVVDATTLWRSLGFVAQVLARGLPTCVVVTFTDELVRRQGRLDVDALAQALGVPVLAVVGHRGYGVAQLRARLADWRAWPIPAVAPPTEPGERDAWAESVLAFAGYEAPERHRVTRRVDAVLLHPLAGTVVFFAVMTLFFQTVFTLAAPLQGYVEALFGRLSGQVAAHVGNPWAAGLLGDALIGGVGGVLVFVPQIVLLFLLLALLEGVGYMARAAFVMDRVMARFGLEGRAFVALLSSFACAIPGIMATRTLPSAKDRVATMMAAPLMTCSARLPVYVLLIGLLVDPSARVGPFGAQGLVMFGLYLLGAVSAMLAAWVFKKLGDRRGQAVPFFMEMPPYRLPTPRAVLTAVWSAAGAFLRKCSTVILATTLALWLLLNLPLHSAAHLRAEGVDTADPVAVSAYTVDHSYAAGLGRTVAPVFEPLGFDWRVNVGVLSAQAARETFVATLGQVAAAEEPEDPGQALRDMTHSDGPRAGEPVLTPPTIAALLVYFVYALQCMATVAVLRRETGTWRWPLTAFAYLTALAWLMAWLARTVTVLSGG</sequence>
<feature type="transmembrane region" description="Helical" evidence="1">
    <location>
        <begin position="227"/>
        <end position="250"/>
    </location>
</feature>
<dbReference type="AlphaFoldDB" id="A0A7M2SAU4"/>
<protein>
    <submittedName>
        <fullName evidence="3">Ferrous iron transporter B</fullName>
    </submittedName>
</protein>
<dbReference type="CDD" id="cd01879">
    <property type="entry name" value="FeoB"/>
    <property type="match status" value="1"/>
</dbReference>
<dbReference type="InterPro" id="IPR011640">
    <property type="entry name" value="Fe2_transport_prot_B_C"/>
</dbReference>
<dbReference type="PROSITE" id="PS51711">
    <property type="entry name" value="G_FEOB"/>
    <property type="match status" value="1"/>
</dbReference>
<organism evidence="3 4">
    <name type="scientific">Streptomyces ferrugineus</name>
    <dbReference type="NCBI Taxonomy" id="1413221"/>
    <lineage>
        <taxon>Bacteria</taxon>
        <taxon>Bacillati</taxon>
        <taxon>Actinomycetota</taxon>
        <taxon>Actinomycetes</taxon>
        <taxon>Kitasatosporales</taxon>
        <taxon>Streptomycetaceae</taxon>
        <taxon>Streptomyces</taxon>
    </lineage>
</organism>
<dbReference type="InterPro" id="IPR030389">
    <property type="entry name" value="G_FEOB_dom"/>
</dbReference>
<keyword evidence="1" id="KW-0812">Transmembrane</keyword>
<gene>
    <name evidence="3" type="ORF">IM697_25165</name>
</gene>
<dbReference type="Pfam" id="PF07664">
    <property type="entry name" value="FeoB_C"/>
    <property type="match status" value="1"/>
</dbReference>
<feature type="transmembrane region" description="Helical" evidence="1">
    <location>
        <begin position="404"/>
        <end position="426"/>
    </location>
</feature>
<dbReference type="PANTHER" id="PTHR43185:SF1">
    <property type="entry name" value="FE(2+) TRANSPORTER FEOB"/>
    <property type="match status" value="1"/>
</dbReference>
<dbReference type="SUPFAM" id="SSF52540">
    <property type="entry name" value="P-loop containing nucleoside triphosphate hydrolases"/>
    <property type="match status" value="1"/>
</dbReference>
<evidence type="ECO:0000313" key="4">
    <source>
        <dbReference type="Proteomes" id="UP000594205"/>
    </source>
</evidence>